<evidence type="ECO:0000259" key="8">
    <source>
        <dbReference type="Pfam" id="PF01467"/>
    </source>
</evidence>
<dbReference type="InterPro" id="IPR014729">
    <property type="entry name" value="Rossmann-like_a/b/a_fold"/>
</dbReference>
<evidence type="ECO:0000256" key="5">
    <source>
        <dbReference type="ARBA" id="ARBA00022741"/>
    </source>
</evidence>
<dbReference type="GO" id="GO:0005524">
    <property type="term" value="F:ATP binding"/>
    <property type="evidence" value="ECO:0007669"/>
    <property type="project" value="UniProtKB-KW"/>
</dbReference>
<gene>
    <name evidence="9" type="ORF">LCGC14_0077510</name>
</gene>
<proteinExistence type="inferred from homology"/>
<keyword evidence="7" id="KW-0520">NAD</keyword>
<dbReference type="Gene3D" id="3.40.50.620">
    <property type="entry name" value="HUPs"/>
    <property type="match status" value="1"/>
</dbReference>
<keyword evidence="4" id="KW-0548">Nucleotidyltransferase</keyword>
<dbReference type="HAMAP" id="MF_00244">
    <property type="entry name" value="NaMN_adenylyltr"/>
    <property type="match status" value="1"/>
</dbReference>
<organism evidence="9">
    <name type="scientific">marine sediment metagenome</name>
    <dbReference type="NCBI Taxonomy" id="412755"/>
    <lineage>
        <taxon>unclassified sequences</taxon>
        <taxon>metagenomes</taxon>
        <taxon>ecological metagenomes</taxon>
    </lineage>
</organism>
<accession>A0A0F9YLH0</accession>
<keyword evidence="6" id="KW-0067">ATP-binding</keyword>
<dbReference type="UniPathway" id="UPA00253"/>
<evidence type="ECO:0000256" key="6">
    <source>
        <dbReference type="ARBA" id="ARBA00022840"/>
    </source>
</evidence>
<dbReference type="NCBIfam" id="NF000839">
    <property type="entry name" value="PRK00071.1-1"/>
    <property type="match status" value="1"/>
</dbReference>
<comment type="caution">
    <text evidence="9">The sequence shown here is derived from an EMBL/GenBank/DDBJ whole genome shotgun (WGS) entry which is preliminary data.</text>
</comment>
<dbReference type="NCBIfam" id="TIGR00125">
    <property type="entry name" value="cyt_tran_rel"/>
    <property type="match status" value="1"/>
</dbReference>
<dbReference type="EMBL" id="LAZR01000019">
    <property type="protein sequence ID" value="KKO05479.1"/>
    <property type="molecule type" value="Genomic_DNA"/>
</dbReference>
<sequence length="222" mass="24347">MSLRIGIMGGMFDPVHRGHLRVAATALTALELDHVRLVPCAVANHRNQASASAAHRLAMLKLALTELGEPRLQADDRELRRPGVSYMVDTLASLAAQFPEATLVYVMGWDSFNTLPGWHRWRELLDYSHLCAVSRPGVHLAAGGMAKQDAEWLLSRQADSPASLFDSKCGKVFVLDELAEPAASTDIRQALAADAEKISDMPGVVLDYIRQHQLYTTPHDNA</sequence>
<evidence type="ECO:0000256" key="1">
    <source>
        <dbReference type="ARBA" id="ARBA00004790"/>
    </source>
</evidence>
<evidence type="ECO:0000256" key="7">
    <source>
        <dbReference type="ARBA" id="ARBA00023027"/>
    </source>
</evidence>
<dbReference type="NCBIfam" id="TIGR00482">
    <property type="entry name" value="nicotinate (nicotinamide) nucleotide adenylyltransferase"/>
    <property type="match status" value="1"/>
</dbReference>
<keyword evidence="3" id="KW-0808">Transferase</keyword>
<dbReference type="PANTHER" id="PTHR39321">
    <property type="entry name" value="NICOTINATE-NUCLEOTIDE ADENYLYLTRANSFERASE-RELATED"/>
    <property type="match status" value="1"/>
</dbReference>
<keyword evidence="2" id="KW-0662">Pyridine nucleotide biosynthesis</keyword>
<name>A0A0F9YLH0_9ZZZZ</name>
<dbReference type="PANTHER" id="PTHR39321:SF3">
    <property type="entry name" value="PHOSPHOPANTETHEINE ADENYLYLTRANSFERASE"/>
    <property type="match status" value="1"/>
</dbReference>
<evidence type="ECO:0000256" key="3">
    <source>
        <dbReference type="ARBA" id="ARBA00022679"/>
    </source>
</evidence>
<protein>
    <recommendedName>
        <fullName evidence="8">Cytidyltransferase-like domain-containing protein</fullName>
    </recommendedName>
</protein>
<dbReference type="SUPFAM" id="SSF52374">
    <property type="entry name" value="Nucleotidylyl transferase"/>
    <property type="match status" value="1"/>
</dbReference>
<reference evidence="9" key="1">
    <citation type="journal article" date="2015" name="Nature">
        <title>Complex archaea that bridge the gap between prokaryotes and eukaryotes.</title>
        <authorList>
            <person name="Spang A."/>
            <person name="Saw J.H."/>
            <person name="Jorgensen S.L."/>
            <person name="Zaremba-Niedzwiedzka K."/>
            <person name="Martijn J."/>
            <person name="Lind A.E."/>
            <person name="van Eijk R."/>
            <person name="Schleper C."/>
            <person name="Guy L."/>
            <person name="Ettema T.J."/>
        </authorList>
    </citation>
    <scope>NUCLEOTIDE SEQUENCE</scope>
</reference>
<evidence type="ECO:0000256" key="4">
    <source>
        <dbReference type="ARBA" id="ARBA00022695"/>
    </source>
</evidence>
<dbReference type="InterPro" id="IPR004821">
    <property type="entry name" value="Cyt_trans-like"/>
</dbReference>
<dbReference type="GO" id="GO:0009435">
    <property type="term" value="P:NAD+ biosynthetic process"/>
    <property type="evidence" value="ECO:0007669"/>
    <property type="project" value="UniProtKB-UniPathway"/>
</dbReference>
<evidence type="ECO:0000313" key="9">
    <source>
        <dbReference type="EMBL" id="KKO05479.1"/>
    </source>
</evidence>
<feature type="domain" description="Cytidyltransferase-like" evidence="8">
    <location>
        <begin position="7"/>
        <end position="189"/>
    </location>
</feature>
<dbReference type="AlphaFoldDB" id="A0A0F9YLH0"/>
<dbReference type="CDD" id="cd02165">
    <property type="entry name" value="NMNAT"/>
    <property type="match status" value="1"/>
</dbReference>
<dbReference type="GO" id="GO:0070566">
    <property type="term" value="F:adenylyltransferase activity"/>
    <property type="evidence" value="ECO:0007669"/>
    <property type="project" value="UniProtKB-ARBA"/>
</dbReference>
<dbReference type="InterPro" id="IPR005248">
    <property type="entry name" value="NadD/NMNAT"/>
</dbReference>
<dbReference type="Pfam" id="PF01467">
    <property type="entry name" value="CTP_transf_like"/>
    <property type="match status" value="1"/>
</dbReference>
<evidence type="ECO:0000256" key="2">
    <source>
        <dbReference type="ARBA" id="ARBA00022642"/>
    </source>
</evidence>
<keyword evidence="5" id="KW-0547">Nucleotide-binding</keyword>
<comment type="pathway">
    <text evidence="1">Cofactor biosynthesis; NAD(+) biosynthesis.</text>
</comment>